<name>A0A4Y2TAY3_ARAVE</name>
<gene>
    <name evidence="2" type="ORF">AVEN_110174_1</name>
    <name evidence="3" type="ORF">AVEN_154304_1</name>
</gene>
<dbReference type="PROSITE" id="PS50225">
    <property type="entry name" value="SOCS"/>
    <property type="match status" value="1"/>
</dbReference>
<dbReference type="Proteomes" id="UP000499080">
    <property type="component" value="Unassembled WGS sequence"/>
</dbReference>
<dbReference type="EMBL" id="BGPR01027372">
    <property type="protein sequence ID" value="GBN97808.1"/>
    <property type="molecule type" value="Genomic_DNA"/>
</dbReference>
<evidence type="ECO:0000313" key="4">
    <source>
        <dbReference type="Proteomes" id="UP000499080"/>
    </source>
</evidence>
<dbReference type="CDD" id="cd03587">
    <property type="entry name" value="SOCS"/>
    <property type="match status" value="1"/>
</dbReference>
<evidence type="ECO:0000313" key="3">
    <source>
        <dbReference type="EMBL" id="GBN97808.1"/>
    </source>
</evidence>
<dbReference type="InterPro" id="IPR036036">
    <property type="entry name" value="SOCS_box-like_dom_sf"/>
</dbReference>
<dbReference type="Pfam" id="PF07525">
    <property type="entry name" value="SOCS_box"/>
    <property type="match status" value="1"/>
</dbReference>
<dbReference type="SMART" id="SM00969">
    <property type="entry name" value="SOCS_box"/>
    <property type="match status" value="1"/>
</dbReference>
<dbReference type="GO" id="GO:0035556">
    <property type="term" value="P:intracellular signal transduction"/>
    <property type="evidence" value="ECO:0007669"/>
    <property type="project" value="InterPro"/>
</dbReference>
<dbReference type="SUPFAM" id="SSF158235">
    <property type="entry name" value="SOCS box-like"/>
    <property type="match status" value="1"/>
</dbReference>
<comment type="caution">
    <text evidence="3">The sequence shown here is derived from an EMBL/GenBank/DDBJ whole genome shotgun (WGS) entry which is preliminary data.</text>
</comment>
<dbReference type="OrthoDB" id="194358at2759"/>
<sequence length="418" mass="49072">MDSDIFSTAIEGRSIVLQTATDVARFSFILQDSISYLDLKLRQDSRISDFRSLCNSCRSRRLRNFVNTEEKCRKFFAPKRRLLYTLHLDLPKGRECSLKDPVVTESEHYVPCCISAHIAEITLTCGFHEKNLSNFIEDALSINFPKDKLLKWVVKIPFWEVPLLSRLEIRTASKFIECFYPEVTDSALLNRFIVQFDVIEWMEEHEKPEILEYLLYHARLCGNIKIEDEHEIELISHCIYCHHYLNIGPILKYISDSTPTYDNYEDYLFKISSERPSLTENLIHKAAQSITLERICHMMQIIWIYIDTRLHGNSEAASEALRLIWCSVPDAYVTFEELKNVFGEAFSEEELMDMYGFYVRAIDEFYEFIEPRSLEHLCRTVLRRTFEENNLWIPDGICRTGLPKSLQSFLNLENPFSV</sequence>
<proteinExistence type="predicted"/>
<accession>A0A4Y2TAY3</accession>
<feature type="domain" description="SOCS box" evidence="1">
    <location>
        <begin position="370"/>
        <end position="410"/>
    </location>
</feature>
<dbReference type="EMBL" id="BGPR01027348">
    <property type="protein sequence ID" value="GBN97765.1"/>
    <property type="molecule type" value="Genomic_DNA"/>
</dbReference>
<dbReference type="AlphaFoldDB" id="A0A4Y2TAY3"/>
<organism evidence="3 4">
    <name type="scientific">Araneus ventricosus</name>
    <name type="common">Orbweaver spider</name>
    <name type="synonym">Epeira ventricosa</name>
    <dbReference type="NCBI Taxonomy" id="182803"/>
    <lineage>
        <taxon>Eukaryota</taxon>
        <taxon>Metazoa</taxon>
        <taxon>Ecdysozoa</taxon>
        <taxon>Arthropoda</taxon>
        <taxon>Chelicerata</taxon>
        <taxon>Arachnida</taxon>
        <taxon>Araneae</taxon>
        <taxon>Araneomorphae</taxon>
        <taxon>Entelegynae</taxon>
        <taxon>Araneoidea</taxon>
        <taxon>Araneidae</taxon>
        <taxon>Araneus</taxon>
    </lineage>
</organism>
<protein>
    <recommendedName>
        <fullName evidence="1">SOCS box domain-containing protein</fullName>
    </recommendedName>
</protein>
<evidence type="ECO:0000313" key="2">
    <source>
        <dbReference type="EMBL" id="GBN97765.1"/>
    </source>
</evidence>
<reference evidence="3 4" key="1">
    <citation type="journal article" date="2019" name="Sci. Rep.">
        <title>Orb-weaving spider Araneus ventricosus genome elucidates the spidroin gene catalogue.</title>
        <authorList>
            <person name="Kono N."/>
            <person name="Nakamura H."/>
            <person name="Ohtoshi R."/>
            <person name="Moran D.A.P."/>
            <person name="Shinohara A."/>
            <person name="Yoshida Y."/>
            <person name="Fujiwara M."/>
            <person name="Mori M."/>
            <person name="Tomita M."/>
            <person name="Arakawa K."/>
        </authorList>
    </citation>
    <scope>NUCLEOTIDE SEQUENCE [LARGE SCALE GENOMIC DNA]</scope>
</reference>
<evidence type="ECO:0000259" key="1">
    <source>
        <dbReference type="PROSITE" id="PS50225"/>
    </source>
</evidence>
<dbReference type="InterPro" id="IPR001496">
    <property type="entry name" value="SOCS_box"/>
</dbReference>
<keyword evidence="4" id="KW-1185">Reference proteome</keyword>